<dbReference type="GO" id="GO:0031145">
    <property type="term" value="P:anaphase-promoting complex-dependent catabolic process"/>
    <property type="evidence" value="ECO:0007669"/>
    <property type="project" value="InterPro"/>
</dbReference>
<evidence type="ECO:0000313" key="9">
    <source>
        <dbReference type="EMBL" id="KAJ5088679.1"/>
    </source>
</evidence>
<protein>
    <recommendedName>
        <fullName evidence="1">Anaphase-promoting complex subunit 4</fullName>
    </recommendedName>
</protein>
<evidence type="ECO:0000256" key="1">
    <source>
        <dbReference type="ARBA" id="ARBA00016067"/>
    </source>
</evidence>
<evidence type="ECO:0000256" key="4">
    <source>
        <dbReference type="ARBA" id="ARBA00022786"/>
    </source>
</evidence>
<dbReference type="SUPFAM" id="SSF50978">
    <property type="entry name" value="WD40 repeat-like"/>
    <property type="match status" value="1"/>
</dbReference>
<evidence type="ECO:0000256" key="2">
    <source>
        <dbReference type="ARBA" id="ARBA00022618"/>
    </source>
</evidence>
<dbReference type="InterPro" id="IPR024790">
    <property type="entry name" value="APC4_long_dom"/>
</dbReference>
<name>A0A9W9K0I9_9EURO</name>
<feature type="domain" description="Anaphase-promoting complex subunit 4-like WD40" evidence="7">
    <location>
        <begin position="25"/>
        <end position="138"/>
    </location>
</feature>
<dbReference type="Proteomes" id="UP001149165">
    <property type="component" value="Unassembled WGS sequence"/>
</dbReference>
<dbReference type="PANTHER" id="PTHR13260:SF0">
    <property type="entry name" value="ANAPHASE-PROMOTING COMPLEX SUBUNIT 4"/>
    <property type="match status" value="1"/>
</dbReference>
<dbReference type="InterPro" id="IPR024789">
    <property type="entry name" value="APC4"/>
</dbReference>
<evidence type="ECO:0000313" key="10">
    <source>
        <dbReference type="Proteomes" id="UP001149165"/>
    </source>
</evidence>
<dbReference type="InterPro" id="IPR024977">
    <property type="entry name" value="Apc4-like_WD40_dom"/>
</dbReference>
<feature type="region of interest" description="Disordered" evidence="6">
    <location>
        <begin position="820"/>
        <end position="848"/>
    </location>
</feature>
<proteinExistence type="predicted"/>
<keyword evidence="2" id="KW-0132">Cell division</keyword>
<reference evidence="9" key="2">
    <citation type="journal article" date="2023" name="IMA Fungus">
        <title>Comparative genomic study of the Penicillium genus elucidates a diverse pangenome and 15 lateral gene transfer events.</title>
        <authorList>
            <person name="Petersen C."/>
            <person name="Sorensen T."/>
            <person name="Nielsen M.R."/>
            <person name="Sondergaard T.E."/>
            <person name="Sorensen J.L."/>
            <person name="Fitzpatrick D.A."/>
            <person name="Frisvad J.C."/>
            <person name="Nielsen K.L."/>
        </authorList>
    </citation>
    <scope>NUCLEOTIDE SEQUENCE</scope>
    <source>
        <strain evidence="9">IBT 30069</strain>
    </source>
</reference>
<dbReference type="InterPro" id="IPR015943">
    <property type="entry name" value="WD40/YVTN_repeat-like_dom_sf"/>
</dbReference>
<dbReference type="GO" id="GO:0070979">
    <property type="term" value="P:protein K11-linked ubiquitination"/>
    <property type="evidence" value="ECO:0007669"/>
    <property type="project" value="TreeGrafter"/>
</dbReference>
<evidence type="ECO:0000259" key="8">
    <source>
        <dbReference type="Pfam" id="PF12896"/>
    </source>
</evidence>
<dbReference type="GO" id="GO:0034399">
    <property type="term" value="C:nuclear periphery"/>
    <property type="evidence" value="ECO:0007669"/>
    <property type="project" value="TreeGrafter"/>
</dbReference>
<feature type="domain" description="Anaphase-promoting complex subunit 4 long" evidence="8">
    <location>
        <begin position="304"/>
        <end position="503"/>
    </location>
</feature>
<dbReference type="GO" id="GO:0051301">
    <property type="term" value="P:cell division"/>
    <property type="evidence" value="ECO:0007669"/>
    <property type="project" value="UniProtKB-KW"/>
</dbReference>
<reference evidence="9" key="1">
    <citation type="submission" date="2022-11" db="EMBL/GenBank/DDBJ databases">
        <authorList>
            <person name="Petersen C."/>
        </authorList>
    </citation>
    <scope>NUCLEOTIDE SEQUENCE</scope>
    <source>
        <strain evidence="9">IBT 30069</strain>
    </source>
</reference>
<dbReference type="Pfam" id="PF12896">
    <property type="entry name" value="ANAPC4"/>
    <property type="match status" value="1"/>
</dbReference>
<evidence type="ECO:0000256" key="3">
    <source>
        <dbReference type="ARBA" id="ARBA00022776"/>
    </source>
</evidence>
<keyword evidence="5" id="KW-0131">Cell cycle</keyword>
<accession>A0A9W9K0I9</accession>
<dbReference type="AlphaFoldDB" id="A0A9W9K0I9"/>
<dbReference type="OrthoDB" id="2110451at2759"/>
<dbReference type="InterPro" id="IPR036322">
    <property type="entry name" value="WD40_repeat_dom_sf"/>
</dbReference>
<evidence type="ECO:0000259" key="7">
    <source>
        <dbReference type="Pfam" id="PF12894"/>
    </source>
</evidence>
<dbReference type="Pfam" id="PF12894">
    <property type="entry name" value="ANAPC4_WD40"/>
    <property type="match status" value="1"/>
</dbReference>
<comment type="caution">
    <text evidence="9">The sequence shown here is derived from an EMBL/GenBank/DDBJ whole genome shotgun (WGS) entry which is preliminary data.</text>
</comment>
<organism evidence="9 10">
    <name type="scientific">Penicillium angulare</name>
    <dbReference type="NCBI Taxonomy" id="116970"/>
    <lineage>
        <taxon>Eukaryota</taxon>
        <taxon>Fungi</taxon>
        <taxon>Dikarya</taxon>
        <taxon>Ascomycota</taxon>
        <taxon>Pezizomycotina</taxon>
        <taxon>Eurotiomycetes</taxon>
        <taxon>Eurotiomycetidae</taxon>
        <taxon>Eurotiales</taxon>
        <taxon>Aspergillaceae</taxon>
        <taxon>Penicillium</taxon>
    </lineage>
</organism>
<keyword evidence="3" id="KW-0498">Mitosis</keyword>
<keyword evidence="4" id="KW-0833">Ubl conjugation pathway</keyword>
<dbReference type="GO" id="GO:0005680">
    <property type="term" value="C:anaphase-promoting complex"/>
    <property type="evidence" value="ECO:0007669"/>
    <property type="project" value="InterPro"/>
</dbReference>
<dbReference type="EMBL" id="JAPQKH010000007">
    <property type="protein sequence ID" value="KAJ5088679.1"/>
    <property type="molecule type" value="Genomic_DNA"/>
</dbReference>
<sequence>MAEEGPQLVAVGEKSLTAKCKPNTLAYCPTMDLIALATEDEELRVFRLNGQRVFGGSFGGDPYFDEDEEAGEVRALAWKENGRLLAVACGDNSLRIISAYSGKTVHHYPVYQSQSEEVSNPEERPISPKVTCLGWAVNFTDGKSAQKHLHDSAGRISVQDLLTPGIHPSKAAALLKADLPRELALMDMESSLPKLSILPATGAEDDLFSSRASIDAIFHSAKDSSDSVDVLFVGFDDGSVHLRIFDCFEIGSFPIGEMTGVVDSRRILRHASHPVSSTHALISSSASASASESTSGSTDTPLSLVTLDLRFITKSGRYLSLLASKTTQLQNLLRYIESVQKQIELEWKNAQELPMRFLRSVNMDLQEKCDCDFVTAFYHLVATGHCFEPLKEFLVDIVGERGHKRWEKAVAGGYENIRRLTHECLLPALERSQVLLSRLVGLSKFAKLSDVLGLDTLKLNAIVETLDCLHLLSHSIMNNANEELEQFNAFSRWTKHEILILSAEPLSQTEEELLEKRDLFDVPPTVKYITGALRTSVLRSFIRQSSMMGLPSPAPYNGDKWLPDGHDRSFYDNFRSLLQQQRQVKADGGDSTTVDAPKLNDLTKRLGVQFDKVFAEIALTQRRGILHRSPLTLHADCDQSILDLKICYEDGEQFQPCSIYVAARSSTSKSLVYIYRVIFDSINGVSSTRTTSIASLNLQEGEIKQLQFSHDDTLMILWSTHPNPSYLLNLPFQPASAQSKTDDLPTIFDYVECAAHPSEPKPNIPAVSVDLATLSESGVLRHVFPSGSKAKPVRMDVNGRKSRRAVCVLYGDAMRYDVLDLDGETDEEFESDEDEDDDEESEELGEDE</sequence>
<keyword evidence="10" id="KW-1185">Reference proteome</keyword>
<evidence type="ECO:0000256" key="6">
    <source>
        <dbReference type="SAM" id="MobiDB-lite"/>
    </source>
</evidence>
<dbReference type="PANTHER" id="PTHR13260">
    <property type="entry name" value="ANAPHASE PROMOTING COMPLEX SUBUNIT 4 APC4"/>
    <property type="match status" value="1"/>
</dbReference>
<evidence type="ECO:0000256" key="5">
    <source>
        <dbReference type="ARBA" id="ARBA00023306"/>
    </source>
</evidence>
<dbReference type="Gene3D" id="2.130.10.10">
    <property type="entry name" value="YVTN repeat-like/Quinoprotein amine dehydrogenase"/>
    <property type="match status" value="1"/>
</dbReference>
<gene>
    <name evidence="9" type="ORF">N7456_012295</name>
</gene>